<dbReference type="PRINTS" id="PR00449">
    <property type="entry name" value="RASTRNSFRMNG"/>
</dbReference>
<dbReference type="InterPro" id="IPR024156">
    <property type="entry name" value="Small_GTPase_ARF"/>
</dbReference>
<keyword evidence="1 3" id="KW-0547">Nucleotide-binding</keyword>
<keyword evidence="6" id="KW-1185">Reference proteome</keyword>
<feature type="binding site" evidence="4">
    <location>
        <position position="31"/>
    </location>
    <ligand>
        <name>Mg(2+)</name>
        <dbReference type="ChEBI" id="CHEBI:18420"/>
    </ligand>
</feature>
<proteinExistence type="predicted"/>
<dbReference type="GO" id="GO:0034067">
    <property type="term" value="P:protein localization to Golgi apparatus"/>
    <property type="evidence" value="ECO:0007669"/>
    <property type="project" value="TreeGrafter"/>
</dbReference>
<dbReference type="GO" id="GO:0043001">
    <property type="term" value="P:Golgi to plasma membrane protein transport"/>
    <property type="evidence" value="ECO:0007669"/>
    <property type="project" value="TreeGrafter"/>
</dbReference>
<reference evidence="5" key="1">
    <citation type="submission" date="2022-10" db="EMBL/GenBank/DDBJ databases">
        <title>Novel sulphate-reducing endosymbionts in the free-living metamonad Anaeramoeba.</title>
        <authorList>
            <person name="Jerlstrom-Hultqvist J."/>
            <person name="Cepicka I."/>
            <person name="Gallot-Lavallee L."/>
            <person name="Salas-Leiva D."/>
            <person name="Curtis B.A."/>
            <person name="Zahonova K."/>
            <person name="Pipaliya S."/>
            <person name="Dacks J."/>
            <person name="Roger A.J."/>
        </authorList>
    </citation>
    <scope>NUCLEOTIDE SEQUENCE</scope>
    <source>
        <strain evidence="5">BMAN</strain>
    </source>
</reference>
<dbReference type="InterPro" id="IPR005225">
    <property type="entry name" value="Small_GTP-bd"/>
</dbReference>
<dbReference type="AlphaFoldDB" id="A0A9Q0L8Z2"/>
<dbReference type="GO" id="GO:0005525">
    <property type="term" value="F:GTP binding"/>
    <property type="evidence" value="ECO:0007669"/>
    <property type="project" value="UniProtKB-KW"/>
</dbReference>
<dbReference type="GO" id="GO:0006886">
    <property type="term" value="P:intracellular protein transport"/>
    <property type="evidence" value="ECO:0007669"/>
    <property type="project" value="TreeGrafter"/>
</dbReference>
<evidence type="ECO:0000256" key="1">
    <source>
        <dbReference type="ARBA" id="ARBA00022741"/>
    </source>
</evidence>
<keyword evidence="2 3" id="KW-0342">GTP-binding</keyword>
<dbReference type="OMA" id="HGFYKYM"/>
<feature type="binding site" evidence="3">
    <location>
        <begin position="161"/>
        <end position="164"/>
    </location>
    <ligand>
        <name>GTP</name>
        <dbReference type="ChEBI" id="CHEBI:37565"/>
    </ligand>
</feature>
<dbReference type="PANTHER" id="PTHR45909">
    <property type="entry name" value="ADP-RIBOSYLATION FACTOR-RELATED PROTEIN 1"/>
    <property type="match status" value="1"/>
</dbReference>
<evidence type="ECO:0000256" key="4">
    <source>
        <dbReference type="PIRSR" id="PIRSR606689-2"/>
    </source>
</evidence>
<protein>
    <submittedName>
        <fullName evidence="5">Adp-ribosylation factor-related protein</fullName>
    </submittedName>
</protein>
<gene>
    <name evidence="5" type="ORF">M0811_12377</name>
</gene>
<evidence type="ECO:0000256" key="2">
    <source>
        <dbReference type="ARBA" id="ARBA00023134"/>
    </source>
</evidence>
<dbReference type="InterPro" id="IPR027417">
    <property type="entry name" value="P-loop_NTPase"/>
</dbReference>
<sequence length="223" mass="25537">MFGLVQGLFSQMFKTPEYYILILGLENSGKTTLLEKIKNIYNKEEETPHNLIFPTVGLNIGRIQIGGNKFIFWDLGGEKGLRNIWKSYYSSTNAIIFVIDSSTQNIMKSTENENENKNKNKNMNIQNEKNVQNQLKEIREIFAQLMEEKDLDDIPFLVLANKQDLGNCLSPNEIEECLFDLLPIGGTFKFVAISSYTGQGMKEGIDWLIEYLVLHSLPNKKID</sequence>
<dbReference type="GO" id="GO:0003924">
    <property type="term" value="F:GTPase activity"/>
    <property type="evidence" value="ECO:0007669"/>
    <property type="project" value="InterPro"/>
</dbReference>
<dbReference type="Pfam" id="PF00025">
    <property type="entry name" value="Arf"/>
    <property type="match status" value="2"/>
</dbReference>
<dbReference type="Gene3D" id="3.40.50.300">
    <property type="entry name" value="P-loop containing nucleotide triphosphate hydrolases"/>
    <property type="match status" value="1"/>
</dbReference>
<keyword evidence="4" id="KW-0460">Magnesium</keyword>
<evidence type="ECO:0000313" key="5">
    <source>
        <dbReference type="EMBL" id="KAJ5068266.1"/>
    </source>
</evidence>
<comment type="caution">
    <text evidence="5">The sequence shown here is derived from an EMBL/GenBank/DDBJ whole genome shotgun (WGS) entry which is preliminary data.</text>
</comment>
<evidence type="ECO:0000256" key="3">
    <source>
        <dbReference type="PIRSR" id="PIRSR606689-1"/>
    </source>
</evidence>
<dbReference type="PANTHER" id="PTHR45909:SF1">
    <property type="entry name" value="ADP-RIBOSYLATION FACTOR-RELATED PROTEIN 1"/>
    <property type="match status" value="1"/>
</dbReference>
<accession>A0A9Q0L8Z2</accession>
<feature type="binding site" evidence="3">
    <location>
        <begin position="24"/>
        <end position="31"/>
    </location>
    <ligand>
        <name>GTP</name>
        <dbReference type="ChEBI" id="CHEBI:37565"/>
    </ligand>
</feature>
<feature type="binding site" evidence="4">
    <location>
        <position position="55"/>
    </location>
    <ligand>
        <name>Mg(2+)</name>
        <dbReference type="ChEBI" id="CHEBI:18420"/>
    </ligand>
</feature>
<dbReference type="SMART" id="SM00178">
    <property type="entry name" value="SAR"/>
    <property type="match status" value="1"/>
</dbReference>
<dbReference type="GO" id="GO:0005794">
    <property type="term" value="C:Golgi apparatus"/>
    <property type="evidence" value="ECO:0007669"/>
    <property type="project" value="TreeGrafter"/>
</dbReference>
<dbReference type="InterPro" id="IPR006689">
    <property type="entry name" value="Small_GTPase_ARF/SAR"/>
</dbReference>
<dbReference type="Proteomes" id="UP001149090">
    <property type="component" value="Unassembled WGS sequence"/>
</dbReference>
<dbReference type="OrthoDB" id="414781at2759"/>
<keyword evidence="4" id="KW-0479">Metal-binding</keyword>
<organism evidence="5 6">
    <name type="scientific">Anaeramoeba ignava</name>
    <name type="common">Anaerobic marine amoeba</name>
    <dbReference type="NCBI Taxonomy" id="1746090"/>
    <lineage>
        <taxon>Eukaryota</taxon>
        <taxon>Metamonada</taxon>
        <taxon>Anaeramoebidae</taxon>
        <taxon>Anaeramoeba</taxon>
    </lineage>
</organism>
<dbReference type="PROSITE" id="PS51417">
    <property type="entry name" value="ARF"/>
    <property type="match status" value="1"/>
</dbReference>
<dbReference type="GO" id="GO:0046872">
    <property type="term" value="F:metal ion binding"/>
    <property type="evidence" value="ECO:0007669"/>
    <property type="project" value="UniProtKB-KW"/>
</dbReference>
<dbReference type="SMART" id="SM00177">
    <property type="entry name" value="ARF"/>
    <property type="match status" value="1"/>
</dbReference>
<dbReference type="NCBIfam" id="TIGR00231">
    <property type="entry name" value="small_GTP"/>
    <property type="match status" value="1"/>
</dbReference>
<feature type="binding site" evidence="3">
    <location>
        <position position="77"/>
    </location>
    <ligand>
        <name>GTP</name>
        <dbReference type="ChEBI" id="CHEBI:37565"/>
    </ligand>
</feature>
<dbReference type="EMBL" id="JAPDFW010000117">
    <property type="protein sequence ID" value="KAJ5068266.1"/>
    <property type="molecule type" value="Genomic_DNA"/>
</dbReference>
<dbReference type="SUPFAM" id="SSF52540">
    <property type="entry name" value="P-loop containing nucleoside triphosphate hydrolases"/>
    <property type="match status" value="1"/>
</dbReference>
<evidence type="ECO:0000313" key="6">
    <source>
        <dbReference type="Proteomes" id="UP001149090"/>
    </source>
</evidence>
<name>A0A9Q0L8Z2_ANAIG</name>